<dbReference type="AlphaFoldDB" id="A0A0V1AVG4"/>
<sequence>MQNDCMIALSNERRLKSMNQNSGCSSLLYFEPAAFLGRKILSDNNYSRNEICLLHPVREFSMENFISYFSTIYETQVTSFLIEFIDTSTVFNTDILLKNVKIAVQKNTLSAFITECSKAGGCRKTEMIRSVVLNHPSGRAFLPAMIIDRVKACMLFK</sequence>
<feature type="non-terminal residue" evidence="1">
    <location>
        <position position="157"/>
    </location>
</feature>
<dbReference type="EMBL" id="JYDH01000193">
    <property type="protein sequence ID" value="KRY28741.1"/>
    <property type="molecule type" value="Genomic_DNA"/>
</dbReference>
<reference evidence="1 2" key="1">
    <citation type="submission" date="2015-01" db="EMBL/GenBank/DDBJ databases">
        <title>Evolution of Trichinella species and genotypes.</title>
        <authorList>
            <person name="Korhonen P.K."/>
            <person name="Edoardo P."/>
            <person name="Giuseppe L.R."/>
            <person name="Gasser R.B."/>
        </authorList>
    </citation>
    <scope>NUCLEOTIDE SEQUENCE [LARGE SCALE GENOMIC DNA]</scope>
    <source>
        <strain evidence="1">ISS3</strain>
    </source>
</reference>
<comment type="caution">
    <text evidence="1">The sequence shown here is derived from an EMBL/GenBank/DDBJ whole genome shotgun (WGS) entry which is preliminary data.</text>
</comment>
<protein>
    <submittedName>
        <fullName evidence="1">Uncharacterized protein</fullName>
    </submittedName>
</protein>
<evidence type="ECO:0000313" key="1">
    <source>
        <dbReference type="EMBL" id="KRY28741.1"/>
    </source>
</evidence>
<proteinExistence type="predicted"/>
<organism evidence="1 2">
    <name type="scientific">Trichinella spiralis</name>
    <name type="common">Trichina worm</name>
    <dbReference type="NCBI Taxonomy" id="6334"/>
    <lineage>
        <taxon>Eukaryota</taxon>
        <taxon>Metazoa</taxon>
        <taxon>Ecdysozoa</taxon>
        <taxon>Nematoda</taxon>
        <taxon>Enoplea</taxon>
        <taxon>Dorylaimia</taxon>
        <taxon>Trichinellida</taxon>
        <taxon>Trichinellidae</taxon>
        <taxon>Trichinella</taxon>
    </lineage>
</organism>
<name>A0A0V1AVG4_TRISP</name>
<dbReference type="InParanoid" id="A0A0V1AVG4"/>
<gene>
    <name evidence="1" type="ORF">T01_10365</name>
</gene>
<accession>A0A0V1AVG4</accession>
<evidence type="ECO:0000313" key="2">
    <source>
        <dbReference type="Proteomes" id="UP000054776"/>
    </source>
</evidence>
<keyword evidence="2" id="KW-1185">Reference proteome</keyword>
<dbReference type="Proteomes" id="UP000054776">
    <property type="component" value="Unassembled WGS sequence"/>
</dbReference>